<feature type="compositionally biased region" description="Low complexity" evidence="1">
    <location>
        <begin position="46"/>
        <end position="64"/>
    </location>
</feature>
<accession>A0A0C9ZTZ5</accession>
<gene>
    <name evidence="2" type="ORF">CY34DRAFT_752177</name>
</gene>
<organism evidence="2 3">
    <name type="scientific">Suillus luteus UH-Slu-Lm8-n1</name>
    <dbReference type="NCBI Taxonomy" id="930992"/>
    <lineage>
        <taxon>Eukaryota</taxon>
        <taxon>Fungi</taxon>
        <taxon>Dikarya</taxon>
        <taxon>Basidiomycota</taxon>
        <taxon>Agaricomycotina</taxon>
        <taxon>Agaricomycetes</taxon>
        <taxon>Agaricomycetidae</taxon>
        <taxon>Boletales</taxon>
        <taxon>Suillineae</taxon>
        <taxon>Suillaceae</taxon>
        <taxon>Suillus</taxon>
    </lineage>
</organism>
<dbReference type="Proteomes" id="UP000054485">
    <property type="component" value="Unassembled WGS sequence"/>
</dbReference>
<dbReference type="OrthoDB" id="2686979at2759"/>
<dbReference type="AlphaFoldDB" id="A0A0C9ZTZ5"/>
<name>A0A0C9ZTZ5_9AGAM</name>
<evidence type="ECO:0000313" key="3">
    <source>
        <dbReference type="Proteomes" id="UP000054485"/>
    </source>
</evidence>
<reference evidence="2 3" key="1">
    <citation type="submission" date="2014-04" db="EMBL/GenBank/DDBJ databases">
        <authorList>
            <consortium name="DOE Joint Genome Institute"/>
            <person name="Kuo A."/>
            <person name="Ruytinx J."/>
            <person name="Rineau F."/>
            <person name="Colpaert J."/>
            <person name="Kohler A."/>
            <person name="Nagy L.G."/>
            <person name="Floudas D."/>
            <person name="Copeland A."/>
            <person name="Barry K.W."/>
            <person name="Cichocki N."/>
            <person name="Veneault-Fourrey C."/>
            <person name="LaButti K."/>
            <person name="Lindquist E.A."/>
            <person name="Lipzen A."/>
            <person name="Lundell T."/>
            <person name="Morin E."/>
            <person name="Murat C."/>
            <person name="Sun H."/>
            <person name="Tunlid A."/>
            <person name="Henrissat B."/>
            <person name="Grigoriev I.V."/>
            <person name="Hibbett D.S."/>
            <person name="Martin F."/>
            <person name="Nordberg H.P."/>
            <person name="Cantor M.N."/>
            <person name="Hua S.X."/>
        </authorList>
    </citation>
    <scope>NUCLEOTIDE SEQUENCE [LARGE SCALE GENOMIC DNA]</scope>
    <source>
        <strain evidence="2 3">UH-Slu-Lm8-n1</strain>
    </source>
</reference>
<dbReference type="HOGENOM" id="CLU_2307934_0_0_1"/>
<feature type="region of interest" description="Disordered" evidence="1">
    <location>
        <begin position="43"/>
        <end position="100"/>
    </location>
</feature>
<dbReference type="EMBL" id="KN836109">
    <property type="protein sequence ID" value="KIK32801.1"/>
    <property type="molecule type" value="Genomic_DNA"/>
</dbReference>
<evidence type="ECO:0000313" key="2">
    <source>
        <dbReference type="EMBL" id="KIK32801.1"/>
    </source>
</evidence>
<reference evidence="3" key="2">
    <citation type="submission" date="2015-01" db="EMBL/GenBank/DDBJ databases">
        <title>Evolutionary Origins and Diversification of the Mycorrhizal Mutualists.</title>
        <authorList>
            <consortium name="DOE Joint Genome Institute"/>
            <consortium name="Mycorrhizal Genomics Consortium"/>
            <person name="Kohler A."/>
            <person name="Kuo A."/>
            <person name="Nagy L.G."/>
            <person name="Floudas D."/>
            <person name="Copeland A."/>
            <person name="Barry K.W."/>
            <person name="Cichocki N."/>
            <person name="Veneault-Fourrey C."/>
            <person name="LaButti K."/>
            <person name="Lindquist E.A."/>
            <person name="Lipzen A."/>
            <person name="Lundell T."/>
            <person name="Morin E."/>
            <person name="Murat C."/>
            <person name="Riley R."/>
            <person name="Ohm R."/>
            <person name="Sun H."/>
            <person name="Tunlid A."/>
            <person name="Henrissat B."/>
            <person name="Grigoriev I.V."/>
            <person name="Hibbett D.S."/>
            <person name="Martin F."/>
        </authorList>
    </citation>
    <scope>NUCLEOTIDE SEQUENCE [LARGE SCALE GENOMIC DNA]</scope>
    <source>
        <strain evidence="3">UH-Slu-Lm8-n1</strain>
    </source>
</reference>
<dbReference type="STRING" id="930992.A0A0C9ZTZ5"/>
<protein>
    <submittedName>
        <fullName evidence="2">Uncharacterized protein</fullName>
    </submittedName>
</protein>
<keyword evidence="3" id="KW-1185">Reference proteome</keyword>
<dbReference type="InParanoid" id="A0A0C9ZTZ5"/>
<feature type="compositionally biased region" description="Low complexity" evidence="1">
    <location>
        <begin position="74"/>
        <end position="92"/>
    </location>
</feature>
<evidence type="ECO:0000256" key="1">
    <source>
        <dbReference type="SAM" id="MobiDB-lite"/>
    </source>
</evidence>
<sequence length="100" mass="10493">MPPPATAAWPMSAPSSAYLYQPETLANEFSVLIDFSETLDEGSFFTTSPAISNSASAAEATSNPPAHPPEAPAEEPTQPSLTSPSPTLLHPQHAVNDFTI</sequence>
<proteinExistence type="predicted"/>